<dbReference type="InterPro" id="IPR020847">
    <property type="entry name" value="AP_endonuclease_F1_BS"/>
</dbReference>
<keyword evidence="2 6" id="KW-0479">Metal-binding</keyword>
<evidence type="ECO:0000256" key="3">
    <source>
        <dbReference type="ARBA" id="ARBA00022801"/>
    </source>
</evidence>
<dbReference type="NCBIfam" id="TIGR00633">
    <property type="entry name" value="xth"/>
    <property type="match status" value="1"/>
</dbReference>
<dbReference type="PROSITE" id="PS51435">
    <property type="entry name" value="AP_NUCLEASE_F1_4"/>
    <property type="match status" value="1"/>
</dbReference>
<keyword evidence="4 6" id="KW-0460">Magnesium</keyword>
<dbReference type="CDD" id="cd09073">
    <property type="entry name" value="ExoIII_AP-endo"/>
    <property type="match status" value="1"/>
</dbReference>
<dbReference type="EC" id="3.1.11.2" evidence="9"/>
<dbReference type="NCBIfam" id="TIGR00195">
    <property type="entry name" value="exoDNase_III"/>
    <property type="match status" value="1"/>
</dbReference>
<gene>
    <name evidence="9" type="primary">exoA</name>
    <name evidence="9" type="ORF">BWY43_00183</name>
</gene>
<accession>A0A1V5SEY4</accession>
<dbReference type="GO" id="GO:0008311">
    <property type="term" value="F:double-stranded DNA 3'-5' DNA exonuclease activity"/>
    <property type="evidence" value="ECO:0007669"/>
    <property type="project" value="UniProtKB-EC"/>
</dbReference>
<protein>
    <submittedName>
        <fullName evidence="9">Exodeoxyribonuclease</fullName>
        <ecNumber evidence="9">3.1.11.2</ecNumber>
    </submittedName>
</protein>
<reference evidence="9" key="1">
    <citation type="submission" date="2017-02" db="EMBL/GenBank/DDBJ databases">
        <title>Delving into the versatile metabolic prowess of the omnipresent phylum Bacteroidetes.</title>
        <authorList>
            <person name="Nobu M.K."/>
            <person name="Mei R."/>
            <person name="Narihiro T."/>
            <person name="Kuroda K."/>
            <person name="Liu W.-T."/>
        </authorList>
    </citation>
    <scope>NUCLEOTIDE SEQUENCE</scope>
    <source>
        <strain evidence="9">ADurb.Bin280</strain>
    </source>
</reference>
<organism evidence="9">
    <name type="scientific">candidate division WS2 bacterium ADurb.Bin280</name>
    <dbReference type="NCBI Taxonomy" id="1852829"/>
    <lineage>
        <taxon>Bacteria</taxon>
        <taxon>candidate division WS2</taxon>
    </lineage>
</organism>
<feature type="binding site" evidence="6">
    <location>
        <position position="12"/>
    </location>
    <ligand>
        <name>Mg(2+)</name>
        <dbReference type="ChEBI" id="CHEBI:18420"/>
        <label>1</label>
    </ligand>
</feature>
<dbReference type="PANTHER" id="PTHR22748:SF6">
    <property type="entry name" value="DNA-(APURINIC OR APYRIMIDINIC SITE) ENDONUCLEASE"/>
    <property type="match status" value="1"/>
</dbReference>
<feature type="site" description="Important for catalytic activity" evidence="7">
    <location>
        <position position="221"/>
    </location>
</feature>
<dbReference type="PROSITE" id="PS00726">
    <property type="entry name" value="AP_NUCLEASE_F1_1"/>
    <property type="match status" value="1"/>
</dbReference>
<evidence type="ECO:0000256" key="2">
    <source>
        <dbReference type="ARBA" id="ARBA00022723"/>
    </source>
</evidence>
<dbReference type="EMBL" id="MWBO01000010">
    <property type="protein sequence ID" value="OQA53110.1"/>
    <property type="molecule type" value="Genomic_DNA"/>
</dbReference>
<comment type="similarity">
    <text evidence="1">Belongs to the DNA repair enzymes AP/ExoA family.</text>
</comment>
<dbReference type="AlphaFoldDB" id="A0A1V5SEY4"/>
<feature type="active site" description="Proton acceptor" evidence="5">
    <location>
        <position position="247"/>
    </location>
</feature>
<evidence type="ECO:0000259" key="8">
    <source>
        <dbReference type="Pfam" id="PF03372"/>
    </source>
</evidence>
<feature type="active site" evidence="5">
    <location>
        <position position="112"/>
    </location>
</feature>
<feature type="binding site" evidence="6">
    <location>
        <position position="150"/>
    </location>
    <ligand>
        <name>Mg(2+)</name>
        <dbReference type="ChEBI" id="CHEBI:18420"/>
        <label>1</label>
    </ligand>
</feature>
<evidence type="ECO:0000256" key="4">
    <source>
        <dbReference type="ARBA" id="ARBA00022842"/>
    </source>
</evidence>
<keyword evidence="3 9" id="KW-0378">Hydrolase</keyword>
<dbReference type="GO" id="GO:0006284">
    <property type="term" value="P:base-excision repair"/>
    <property type="evidence" value="ECO:0007669"/>
    <property type="project" value="TreeGrafter"/>
</dbReference>
<feature type="domain" description="Endonuclease/exonuclease/phosphatase" evidence="8">
    <location>
        <begin position="9"/>
        <end position="247"/>
    </location>
</feature>
<comment type="caution">
    <text evidence="9">The sequence shown here is derived from an EMBL/GenBank/DDBJ whole genome shotgun (WGS) entry which is preliminary data.</text>
</comment>
<dbReference type="SUPFAM" id="SSF56219">
    <property type="entry name" value="DNase I-like"/>
    <property type="match status" value="1"/>
</dbReference>
<dbReference type="Pfam" id="PF03372">
    <property type="entry name" value="Exo_endo_phos"/>
    <property type="match status" value="1"/>
</dbReference>
<name>A0A1V5SEY4_9BACT</name>
<evidence type="ECO:0000256" key="7">
    <source>
        <dbReference type="PIRSR" id="PIRSR604808-3"/>
    </source>
</evidence>
<evidence type="ECO:0000256" key="6">
    <source>
        <dbReference type="PIRSR" id="PIRSR604808-2"/>
    </source>
</evidence>
<dbReference type="InterPro" id="IPR004808">
    <property type="entry name" value="AP_endonuc_1"/>
</dbReference>
<dbReference type="InterPro" id="IPR005135">
    <property type="entry name" value="Endo/exonuclease/phosphatase"/>
</dbReference>
<dbReference type="InterPro" id="IPR036691">
    <property type="entry name" value="Endo/exonu/phosph_ase_sf"/>
</dbReference>
<keyword evidence="6" id="KW-0464">Manganese</keyword>
<feature type="active site" description="Proton donor/acceptor" evidence="5">
    <location>
        <position position="150"/>
    </location>
</feature>
<feature type="binding site" evidence="6">
    <location>
        <position position="247"/>
    </location>
    <ligand>
        <name>Mg(2+)</name>
        <dbReference type="ChEBI" id="CHEBI:18420"/>
        <label>1</label>
    </ligand>
</feature>
<evidence type="ECO:0000256" key="1">
    <source>
        <dbReference type="ARBA" id="ARBA00007092"/>
    </source>
</evidence>
<dbReference type="Gene3D" id="3.60.10.10">
    <property type="entry name" value="Endonuclease/exonuclease/phosphatase"/>
    <property type="match status" value="1"/>
</dbReference>
<evidence type="ECO:0000256" key="5">
    <source>
        <dbReference type="PIRSR" id="PIRSR604808-1"/>
    </source>
</evidence>
<comment type="cofactor">
    <cofactor evidence="6">
        <name>Mg(2+)</name>
        <dbReference type="ChEBI" id="CHEBI:18420"/>
    </cofactor>
    <cofactor evidence="6">
        <name>Mn(2+)</name>
        <dbReference type="ChEBI" id="CHEBI:29035"/>
    </cofactor>
    <text evidence="6">Probably binds two magnesium or manganese ions per subunit.</text>
</comment>
<dbReference type="GO" id="GO:0008081">
    <property type="term" value="F:phosphoric diester hydrolase activity"/>
    <property type="evidence" value="ECO:0007669"/>
    <property type="project" value="TreeGrafter"/>
</dbReference>
<dbReference type="PANTHER" id="PTHR22748">
    <property type="entry name" value="AP ENDONUCLEASE"/>
    <property type="match status" value="1"/>
</dbReference>
<evidence type="ECO:0000313" key="9">
    <source>
        <dbReference type="EMBL" id="OQA53110.1"/>
    </source>
</evidence>
<dbReference type="Proteomes" id="UP000485367">
    <property type="component" value="Unassembled WGS sequence"/>
</dbReference>
<dbReference type="GO" id="GO:0046872">
    <property type="term" value="F:metal ion binding"/>
    <property type="evidence" value="ECO:0007669"/>
    <property type="project" value="UniProtKB-KW"/>
</dbReference>
<sequence>MHRESVKIVTWNINGLRSGWDELVDFLNAEDPDIVCLQEIKIDKDRLADHHRSIRSYSSVWLHAQKSGYSGVAVYYKKRPEKIKYGIGIEKFDREGRVLTVDFGNFVLVNAYFPHSGRDLARIDFKMEFNDAIEDYLNGLTKNKIVFCGDFNVAHKEIDIARPKDNKKNAGFTQEERDWFDNFLQNGWTDVYRSLNPEKQEFSWWSNFYNARQRNIGWRIDYFATRGFEKRQMKNCEIKTKVMGSDHAPVIMEIVTDE</sequence>
<feature type="site" description="Interaction with DNA substrate" evidence="7">
    <location>
        <position position="247"/>
    </location>
</feature>
<dbReference type="GO" id="GO:0003677">
    <property type="term" value="F:DNA binding"/>
    <property type="evidence" value="ECO:0007669"/>
    <property type="project" value="InterPro"/>
</dbReference>
<dbReference type="GO" id="GO:0003906">
    <property type="term" value="F:DNA-(apurinic or apyrimidinic site) endonuclease activity"/>
    <property type="evidence" value="ECO:0007669"/>
    <property type="project" value="TreeGrafter"/>
</dbReference>
<feature type="binding site" evidence="6">
    <location>
        <position position="39"/>
    </location>
    <ligand>
        <name>Mg(2+)</name>
        <dbReference type="ChEBI" id="CHEBI:18420"/>
        <label>1</label>
    </ligand>
</feature>
<feature type="site" description="Transition state stabilizer" evidence="7">
    <location>
        <position position="152"/>
    </location>
</feature>
<feature type="binding site" evidence="6">
    <location>
        <position position="152"/>
    </location>
    <ligand>
        <name>Mg(2+)</name>
        <dbReference type="ChEBI" id="CHEBI:18420"/>
        <label>1</label>
    </ligand>
</feature>
<feature type="binding site" evidence="6">
    <location>
        <position position="246"/>
    </location>
    <ligand>
        <name>Mg(2+)</name>
        <dbReference type="ChEBI" id="CHEBI:18420"/>
        <label>1</label>
    </ligand>
</feature>
<proteinExistence type="inferred from homology"/>